<dbReference type="EMBL" id="AVOT02006308">
    <property type="protein sequence ID" value="MBW0481243.1"/>
    <property type="molecule type" value="Genomic_DNA"/>
</dbReference>
<evidence type="ECO:0000256" key="1">
    <source>
        <dbReference type="SAM" id="MobiDB-lite"/>
    </source>
</evidence>
<sequence>MNLSDEMAAIFFLYSLDTDKELSNLCQTLYDLKPFTLSAVTDRVAFEHSRRKTDSVLLLANKDKQKQIPSNLPNKECQPSRRKNQWKDRKKAPKNEHYAKDDPNKRLDILEKMIANLQTNHCIFID</sequence>
<name>A0A9Q3CDY5_9BASI</name>
<feature type="region of interest" description="Disordered" evidence="1">
    <location>
        <begin position="67"/>
        <end position="103"/>
    </location>
</feature>
<dbReference type="Proteomes" id="UP000765509">
    <property type="component" value="Unassembled WGS sequence"/>
</dbReference>
<reference evidence="2" key="1">
    <citation type="submission" date="2021-03" db="EMBL/GenBank/DDBJ databases">
        <title>Draft genome sequence of rust myrtle Austropuccinia psidii MF-1, a brazilian biotype.</title>
        <authorList>
            <person name="Quecine M.C."/>
            <person name="Pachon D.M.R."/>
            <person name="Bonatelli M.L."/>
            <person name="Correr F.H."/>
            <person name="Franceschini L.M."/>
            <person name="Leite T.F."/>
            <person name="Margarido G.R.A."/>
            <person name="Almeida C.A."/>
            <person name="Ferrarezi J.A."/>
            <person name="Labate C.A."/>
        </authorList>
    </citation>
    <scope>NUCLEOTIDE SEQUENCE</scope>
    <source>
        <strain evidence="2">MF-1</strain>
    </source>
</reference>
<organism evidence="2 3">
    <name type="scientific">Austropuccinia psidii MF-1</name>
    <dbReference type="NCBI Taxonomy" id="1389203"/>
    <lineage>
        <taxon>Eukaryota</taxon>
        <taxon>Fungi</taxon>
        <taxon>Dikarya</taxon>
        <taxon>Basidiomycota</taxon>
        <taxon>Pucciniomycotina</taxon>
        <taxon>Pucciniomycetes</taxon>
        <taxon>Pucciniales</taxon>
        <taxon>Sphaerophragmiaceae</taxon>
        <taxon>Austropuccinia</taxon>
    </lineage>
</organism>
<dbReference type="AlphaFoldDB" id="A0A9Q3CDY5"/>
<keyword evidence="3" id="KW-1185">Reference proteome</keyword>
<comment type="caution">
    <text evidence="2">The sequence shown here is derived from an EMBL/GenBank/DDBJ whole genome shotgun (WGS) entry which is preliminary data.</text>
</comment>
<feature type="compositionally biased region" description="Basic residues" evidence="1">
    <location>
        <begin position="80"/>
        <end position="92"/>
    </location>
</feature>
<gene>
    <name evidence="2" type="ORF">O181_020958</name>
</gene>
<feature type="compositionally biased region" description="Basic and acidic residues" evidence="1">
    <location>
        <begin position="93"/>
        <end position="103"/>
    </location>
</feature>
<evidence type="ECO:0000313" key="2">
    <source>
        <dbReference type="EMBL" id="MBW0481243.1"/>
    </source>
</evidence>
<evidence type="ECO:0000313" key="3">
    <source>
        <dbReference type="Proteomes" id="UP000765509"/>
    </source>
</evidence>
<protein>
    <submittedName>
        <fullName evidence="2">Uncharacterized protein</fullName>
    </submittedName>
</protein>
<accession>A0A9Q3CDY5</accession>
<proteinExistence type="predicted"/>